<evidence type="ECO:0000313" key="3">
    <source>
        <dbReference type="Proteomes" id="UP001501570"/>
    </source>
</evidence>
<keyword evidence="3" id="KW-1185">Reference proteome</keyword>
<dbReference type="EMBL" id="BAABJQ010000002">
    <property type="protein sequence ID" value="GAA5179062.1"/>
    <property type="molecule type" value="Genomic_DNA"/>
</dbReference>
<name>A0ABP9RJQ3_9ACTN</name>
<dbReference type="RefSeq" id="WP_345626169.1">
    <property type="nucleotide sequence ID" value="NZ_BAABJQ010000002.1"/>
</dbReference>
<dbReference type="InterPro" id="IPR027843">
    <property type="entry name" value="DUF4440"/>
</dbReference>
<dbReference type="Proteomes" id="UP001501570">
    <property type="component" value="Unassembled WGS sequence"/>
</dbReference>
<comment type="caution">
    <text evidence="2">The sequence shown here is derived from an EMBL/GenBank/DDBJ whole genome shotgun (WGS) entry which is preliminary data.</text>
</comment>
<reference evidence="3" key="1">
    <citation type="journal article" date="2019" name="Int. J. Syst. Evol. Microbiol.">
        <title>The Global Catalogue of Microorganisms (GCM) 10K type strain sequencing project: providing services to taxonomists for standard genome sequencing and annotation.</title>
        <authorList>
            <consortium name="The Broad Institute Genomics Platform"/>
            <consortium name="The Broad Institute Genome Sequencing Center for Infectious Disease"/>
            <person name="Wu L."/>
            <person name="Ma J."/>
        </authorList>
    </citation>
    <scope>NUCLEOTIDE SEQUENCE [LARGE SCALE GENOMIC DNA]</scope>
    <source>
        <strain evidence="3">JCM 18304</strain>
    </source>
</reference>
<gene>
    <name evidence="2" type="ORF">GCM10023322_07900</name>
</gene>
<sequence>MPMQDEQRRAYLERAGVTQEQIDQTVGELPIHEGSYQARGLSRDQAHRVREAVRQVVADAAIIAAKYSTIAKRADGDVGREVAADELATDRRHLDELFADEYTLHNPFGQDEGKEHVIDAMLKGMISYDGMGSQGFEASSQSLQVHGDSAVAIGDYRMRATGRAKDAESGEVYQQDLGGTYRITNTYVHRDGRWQAATSQMTAIPAEHKFVLTPDS</sequence>
<dbReference type="SUPFAM" id="SSF54427">
    <property type="entry name" value="NTF2-like"/>
    <property type="match status" value="1"/>
</dbReference>
<accession>A0ABP9RJQ3</accession>
<feature type="domain" description="DUF4440" evidence="1">
    <location>
        <begin position="81"/>
        <end position="195"/>
    </location>
</feature>
<proteinExistence type="predicted"/>
<evidence type="ECO:0000313" key="2">
    <source>
        <dbReference type="EMBL" id="GAA5179062.1"/>
    </source>
</evidence>
<dbReference type="InterPro" id="IPR032710">
    <property type="entry name" value="NTF2-like_dom_sf"/>
</dbReference>
<dbReference type="Gene3D" id="3.10.450.50">
    <property type="match status" value="1"/>
</dbReference>
<dbReference type="Pfam" id="PF14534">
    <property type="entry name" value="DUF4440"/>
    <property type="match status" value="1"/>
</dbReference>
<evidence type="ECO:0000259" key="1">
    <source>
        <dbReference type="Pfam" id="PF14534"/>
    </source>
</evidence>
<organism evidence="2 3">
    <name type="scientific">Rugosimonospora acidiphila</name>
    <dbReference type="NCBI Taxonomy" id="556531"/>
    <lineage>
        <taxon>Bacteria</taxon>
        <taxon>Bacillati</taxon>
        <taxon>Actinomycetota</taxon>
        <taxon>Actinomycetes</taxon>
        <taxon>Micromonosporales</taxon>
        <taxon>Micromonosporaceae</taxon>
        <taxon>Rugosimonospora</taxon>
    </lineage>
</organism>
<protein>
    <recommendedName>
        <fullName evidence="1">DUF4440 domain-containing protein</fullName>
    </recommendedName>
</protein>